<organism evidence="1 2">
    <name type="scientific">Acaulospora colombiana</name>
    <dbReference type="NCBI Taxonomy" id="27376"/>
    <lineage>
        <taxon>Eukaryota</taxon>
        <taxon>Fungi</taxon>
        <taxon>Fungi incertae sedis</taxon>
        <taxon>Mucoromycota</taxon>
        <taxon>Glomeromycotina</taxon>
        <taxon>Glomeromycetes</taxon>
        <taxon>Diversisporales</taxon>
        <taxon>Acaulosporaceae</taxon>
        <taxon>Acaulospora</taxon>
    </lineage>
</organism>
<protein>
    <submittedName>
        <fullName evidence="1">3961_t:CDS:1</fullName>
    </submittedName>
</protein>
<proteinExistence type="predicted"/>
<evidence type="ECO:0000313" key="1">
    <source>
        <dbReference type="EMBL" id="CAG8575511.1"/>
    </source>
</evidence>
<name>A0ACA9MBM1_9GLOM</name>
<feature type="non-terminal residue" evidence="1">
    <location>
        <position position="1"/>
    </location>
</feature>
<dbReference type="EMBL" id="CAJVPT010011005">
    <property type="protein sequence ID" value="CAG8575511.1"/>
    <property type="molecule type" value="Genomic_DNA"/>
</dbReference>
<gene>
    <name evidence="1" type="ORF">ACOLOM_LOCUS5766</name>
</gene>
<keyword evidence="2" id="KW-1185">Reference proteome</keyword>
<evidence type="ECO:0000313" key="2">
    <source>
        <dbReference type="Proteomes" id="UP000789525"/>
    </source>
</evidence>
<accession>A0ACA9MBM1</accession>
<comment type="caution">
    <text evidence="1">The sequence shown here is derived from an EMBL/GenBank/DDBJ whole genome shotgun (WGS) entry which is preliminary data.</text>
</comment>
<reference evidence="1" key="1">
    <citation type="submission" date="2021-06" db="EMBL/GenBank/DDBJ databases">
        <authorList>
            <person name="Kallberg Y."/>
            <person name="Tangrot J."/>
            <person name="Rosling A."/>
        </authorList>
    </citation>
    <scope>NUCLEOTIDE SEQUENCE</scope>
    <source>
        <strain evidence="1">CL356</strain>
    </source>
</reference>
<sequence length="759" mass="87573">VEKTLVTGLVYDWFDDIFPNHLTRIGTSDNDVNSSSIQSNVELDEYKILNHNSGILKFEGCISAERKTYSKVTIDEIQFHVGDAVEVYSDAEGERWICYITEFQKSEDSGTFRLLWLYTREQSVLGNLNRDFGSRHEKEIFFTTHCECNFVLMGINNIRRKVKVYFDEPEYLDLSGDHMYFCRYYYRHTECAFLRFNMEMLAKKNGNFPCGCTNLKMSDLENFMRLYDAGDCVLISPLEGDPLDLYTVCSVESINSEKGTINLRRFYRMNEVTEKPRDSNKIHEVLYSDYTFEFNDFQKIVRKCHVEFIDKECPLPVNLQHKGAGNQFFFWRKYFRDSRAICPIVDSEWFTSKFPSYYKKTGHIARLDGLDLFCGGGSLGRGMEDAGIVHCRWAIDKDVAALRTYRHNVQGGHINVINEDVNKILEGVILGTGNIQGAPDKGEVGIILAGPPCQGFSILNRERTNVKSVNNNSMIASVASFIDYYKPRYILIENVTEIIKHQVFVRLLGFLLELKYQIRFNIVSAAHVGCAQKRYRVFLWGALMDEVLPEMPPMTHSYKDCSKFRELKTFQMGGFKYEKTSSFPMISIRDLIGDLPRIDTGIYWHPEYPDHHTLVRSTRLREILRRIPPCSHYHLARELGLIPDIYMHEVYEKKKIIFPKAKYLQRVDGDDIFSTIVTGMSGDACCPKAVHYEEPRMLSVREAARAQGFLDSDIICGTLRDQYRIIGNSVPRNIAFTLGVQLVRALTDPRHNANLLMTD</sequence>
<dbReference type="Proteomes" id="UP000789525">
    <property type="component" value="Unassembled WGS sequence"/>
</dbReference>